<organism evidence="2 3">
    <name type="scientific">Pyricularia oryzae</name>
    <name type="common">Rice blast fungus</name>
    <name type="synonym">Magnaporthe oryzae</name>
    <dbReference type="NCBI Taxonomy" id="318829"/>
    <lineage>
        <taxon>Eukaryota</taxon>
        <taxon>Fungi</taxon>
        <taxon>Dikarya</taxon>
        <taxon>Ascomycota</taxon>
        <taxon>Pezizomycotina</taxon>
        <taxon>Sordariomycetes</taxon>
        <taxon>Sordariomycetidae</taxon>
        <taxon>Magnaporthales</taxon>
        <taxon>Pyriculariaceae</taxon>
        <taxon>Pyricularia</taxon>
    </lineage>
</organism>
<sequence length="89" mass="8795">MPTDRLGLGATGEDQTRRAGGGAGAPVVEPEVGARLGVTHEAADLEADVPLIRVRADVVTAVQEDGVDLDGVAGLGLEGAGLGHEAGVD</sequence>
<accession>A0A4P7N3Y9</accession>
<evidence type="ECO:0000313" key="2">
    <source>
        <dbReference type="EMBL" id="QBZ54644.1"/>
    </source>
</evidence>
<feature type="region of interest" description="Disordered" evidence="1">
    <location>
        <begin position="1"/>
        <end position="28"/>
    </location>
</feature>
<evidence type="ECO:0000256" key="1">
    <source>
        <dbReference type="SAM" id="MobiDB-lite"/>
    </source>
</evidence>
<evidence type="ECO:0000313" key="3">
    <source>
        <dbReference type="Proteomes" id="UP000294847"/>
    </source>
</evidence>
<proteinExistence type="predicted"/>
<name>A0A4P7N3Y9_PYROR</name>
<dbReference type="EMBL" id="CP034204">
    <property type="protein sequence ID" value="QBZ54644.1"/>
    <property type="molecule type" value="Genomic_DNA"/>
</dbReference>
<reference evidence="2 3" key="1">
    <citation type="journal article" date="2019" name="Mol. Biol. Evol.">
        <title>Blast fungal genomes show frequent chromosomal changes, gene gains and losses, and effector gene turnover.</title>
        <authorList>
            <person name="Gomez Luciano L.B."/>
            <person name="Jason Tsai I."/>
            <person name="Chuma I."/>
            <person name="Tosa Y."/>
            <person name="Chen Y.H."/>
            <person name="Li J.Y."/>
            <person name="Li M.Y."/>
            <person name="Jade Lu M.Y."/>
            <person name="Nakayashiki H."/>
            <person name="Li W.H."/>
        </authorList>
    </citation>
    <scope>NUCLEOTIDE SEQUENCE [LARGE SCALE GENOMIC DNA]</scope>
    <source>
        <strain evidence="2">MZ5-1-6</strain>
    </source>
</reference>
<gene>
    <name evidence="2" type="ORF">PoMZ_10352</name>
</gene>
<dbReference type="Proteomes" id="UP000294847">
    <property type="component" value="Chromosome 1"/>
</dbReference>
<dbReference type="AlphaFoldDB" id="A0A4P7N3Y9"/>
<protein>
    <submittedName>
        <fullName evidence="2">Uncharacterized protein</fullName>
    </submittedName>
</protein>